<reference evidence="6 7" key="1">
    <citation type="journal article" date="2019" name="Nat. Ecol. Evol.">
        <title>Megaphylogeny resolves global patterns of mushroom evolution.</title>
        <authorList>
            <person name="Varga T."/>
            <person name="Krizsan K."/>
            <person name="Foldi C."/>
            <person name="Dima B."/>
            <person name="Sanchez-Garcia M."/>
            <person name="Sanchez-Ramirez S."/>
            <person name="Szollosi G.J."/>
            <person name="Szarkandi J.G."/>
            <person name="Papp V."/>
            <person name="Albert L."/>
            <person name="Andreopoulos W."/>
            <person name="Angelini C."/>
            <person name="Antonin V."/>
            <person name="Barry K.W."/>
            <person name="Bougher N.L."/>
            <person name="Buchanan P."/>
            <person name="Buyck B."/>
            <person name="Bense V."/>
            <person name="Catcheside P."/>
            <person name="Chovatia M."/>
            <person name="Cooper J."/>
            <person name="Damon W."/>
            <person name="Desjardin D."/>
            <person name="Finy P."/>
            <person name="Geml J."/>
            <person name="Haridas S."/>
            <person name="Hughes K."/>
            <person name="Justo A."/>
            <person name="Karasinski D."/>
            <person name="Kautmanova I."/>
            <person name="Kiss B."/>
            <person name="Kocsube S."/>
            <person name="Kotiranta H."/>
            <person name="LaButti K.M."/>
            <person name="Lechner B.E."/>
            <person name="Liimatainen K."/>
            <person name="Lipzen A."/>
            <person name="Lukacs Z."/>
            <person name="Mihaltcheva S."/>
            <person name="Morgado L.N."/>
            <person name="Niskanen T."/>
            <person name="Noordeloos M.E."/>
            <person name="Ohm R.A."/>
            <person name="Ortiz-Santana B."/>
            <person name="Ovrebo C."/>
            <person name="Racz N."/>
            <person name="Riley R."/>
            <person name="Savchenko A."/>
            <person name="Shiryaev A."/>
            <person name="Soop K."/>
            <person name="Spirin V."/>
            <person name="Szebenyi C."/>
            <person name="Tomsovsky M."/>
            <person name="Tulloss R.E."/>
            <person name="Uehling J."/>
            <person name="Grigoriev I.V."/>
            <person name="Vagvolgyi C."/>
            <person name="Papp T."/>
            <person name="Martin F.M."/>
            <person name="Miettinen O."/>
            <person name="Hibbett D.S."/>
            <person name="Nagy L.G."/>
        </authorList>
    </citation>
    <scope>NUCLEOTIDE SEQUENCE [LARGE SCALE GENOMIC DNA]</scope>
    <source>
        <strain evidence="6 7">CBS 121175</strain>
    </source>
</reference>
<protein>
    <submittedName>
        <fullName evidence="6">Gated mechanosensitive channel</fullName>
    </submittedName>
</protein>
<sequence length="204" mass="22739">DMTERIASPSRWISDDARTGLLHAETRVSGKIRSLWSGFLSFALRDNVLEVAVGLIIATAFTKVVSSLVSDIILPPISLFPFMSKKLEEKFLVLRKGPNYEKPFGYNTREQAIADGAVVWAYGAFSDEVITFITVGITLYSIATAYGYFSRESIIKPTMRCPYCRKEISVKAKRCYLCTSWLDGREDKETSALAHHESSSSSST</sequence>
<gene>
    <name evidence="6" type="ORF">FA15DRAFT_588994</name>
</gene>
<dbReference type="PANTHER" id="PTHR30266:SF2">
    <property type="entry name" value="LARGE-CONDUCTANCE MECHANOSENSITIVE CHANNEL"/>
    <property type="match status" value="1"/>
</dbReference>
<dbReference type="InterPro" id="IPR037673">
    <property type="entry name" value="MSC/AndL"/>
</dbReference>
<feature type="non-terminal residue" evidence="6">
    <location>
        <position position="1"/>
    </location>
</feature>
<evidence type="ECO:0000256" key="5">
    <source>
        <dbReference type="SAM" id="Phobius"/>
    </source>
</evidence>
<evidence type="ECO:0000256" key="4">
    <source>
        <dbReference type="ARBA" id="ARBA00023136"/>
    </source>
</evidence>
<keyword evidence="4 5" id="KW-0472">Membrane</keyword>
<accession>A0A5C3KZS5</accession>
<dbReference type="Pfam" id="PF01741">
    <property type="entry name" value="MscL"/>
    <property type="match status" value="1"/>
</dbReference>
<name>A0A5C3KZS5_COPMA</name>
<feature type="transmembrane region" description="Helical" evidence="5">
    <location>
        <begin position="129"/>
        <end position="149"/>
    </location>
</feature>
<evidence type="ECO:0000256" key="2">
    <source>
        <dbReference type="ARBA" id="ARBA00022692"/>
    </source>
</evidence>
<dbReference type="InterPro" id="IPR036019">
    <property type="entry name" value="MscL_channel"/>
</dbReference>
<keyword evidence="7" id="KW-1185">Reference proteome</keyword>
<organism evidence="6 7">
    <name type="scientific">Coprinopsis marcescibilis</name>
    <name type="common">Agaric fungus</name>
    <name type="synonym">Psathyrella marcescibilis</name>
    <dbReference type="NCBI Taxonomy" id="230819"/>
    <lineage>
        <taxon>Eukaryota</taxon>
        <taxon>Fungi</taxon>
        <taxon>Dikarya</taxon>
        <taxon>Basidiomycota</taxon>
        <taxon>Agaricomycotina</taxon>
        <taxon>Agaricomycetes</taxon>
        <taxon>Agaricomycetidae</taxon>
        <taxon>Agaricales</taxon>
        <taxon>Agaricineae</taxon>
        <taxon>Psathyrellaceae</taxon>
        <taxon>Coprinopsis</taxon>
    </lineage>
</organism>
<dbReference type="GO" id="GO:0008381">
    <property type="term" value="F:mechanosensitive monoatomic ion channel activity"/>
    <property type="evidence" value="ECO:0007669"/>
    <property type="project" value="TreeGrafter"/>
</dbReference>
<comment type="subcellular location">
    <subcellularLocation>
        <location evidence="1">Membrane</location>
        <topology evidence="1">Multi-pass membrane protein</topology>
    </subcellularLocation>
</comment>
<dbReference type="AlphaFoldDB" id="A0A5C3KZS5"/>
<dbReference type="Gene3D" id="1.10.1200.120">
    <property type="entry name" value="Large-conductance mechanosensitive channel, MscL, domain 1"/>
    <property type="match status" value="1"/>
</dbReference>
<dbReference type="FunFam" id="1.10.1200.120:FF:000004">
    <property type="entry name" value="Ion channel, putative"/>
    <property type="match status" value="1"/>
</dbReference>
<dbReference type="STRING" id="230819.A0A5C3KZS5"/>
<dbReference type="PANTHER" id="PTHR30266">
    <property type="entry name" value="MECHANOSENSITIVE CHANNEL MSCL"/>
    <property type="match status" value="1"/>
</dbReference>
<dbReference type="OrthoDB" id="10010920at2759"/>
<evidence type="ECO:0000256" key="1">
    <source>
        <dbReference type="ARBA" id="ARBA00004141"/>
    </source>
</evidence>
<dbReference type="SUPFAM" id="SSF81330">
    <property type="entry name" value="Gated mechanosensitive channel"/>
    <property type="match status" value="1"/>
</dbReference>
<proteinExistence type="predicted"/>
<evidence type="ECO:0000256" key="3">
    <source>
        <dbReference type="ARBA" id="ARBA00022989"/>
    </source>
</evidence>
<dbReference type="Proteomes" id="UP000307440">
    <property type="component" value="Unassembled WGS sequence"/>
</dbReference>
<dbReference type="EMBL" id="ML210177">
    <property type="protein sequence ID" value="TFK26169.1"/>
    <property type="molecule type" value="Genomic_DNA"/>
</dbReference>
<keyword evidence="2 5" id="KW-0812">Transmembrane</keyword>
<evidence type="ECO:0000313" key="7">
    <source>
        <dbReference type="Proteomes" id="UP000307440"/>
    </source>
</evidence>
<keyword evidence="3 5" id="KW-1133">Transmembrane helix</keyword>
<feature type="transmembrane region" description="Helical" evidence="5">
    <location>
        <begin position="51"/>
        <end position="74"/>
    </location>
</feature>
<dbReference type="GO" id="GO:0016020">
    <property type="term" value="C:membrane"/>
    <property type="evidence" value="ECO:0007669"/>
    <property type="project" value="UniProtKB-SubCell"/>
</dbReference>
<evidence type="ECO:0000313" key="6">
    <source>
        <dbReference type="EMBL" id="TFK26169.1"/>
    </source>
</evidence>